<dbReference type="PANTHER" id="PTHR12286">
    <property type="entry name" value="SACCHAROPINE DEHYDROGENASE-LIKE OXIDOREDUCTASE"/>
    <property type="match status" value="1"/>
</dbReference>
<organism evidence="2 3">
    <name type="scientific">Psychrosphaera aquimarina</name>
    <dbReference type="NCBI Taxonomy" id="2044854"/>
    <lineage>
        <taxon>Bacteria</taxon>
        <taxon>Pseudomonadati</taxon>
        <taxon>Pseudomonadota</taxon>
        <taxon>Gammaproteobacteria</taxon>
        <taxon>Alteromonadales</taxon>
        <taxon>Pseudoalteromonadaceae</taxon>
        <taxon>Psychrosphaera</taxon>
    </lineage>
</organism>
<dbReference type="Pfam" id="PF03435">
    <property type="entry name" value="Sacchrp_dh_NADP"/>
    <property type="match status" value="1"/>
</dbReference>
<feature type="domain" description="Saccharopine dehydrogenase NADP binding" evidence="1">
    <location>
        <begin position="5"/>
        <end position="132"/>
    </location>
</feature>
<sequence>MKFDIVVWGATSFVGQLVAEYLVEHYVKKGELNIAFAGRNKQKLESLSHKLNVPTLPILIGEAQDETFLTELAKQTKLIISTVGPYALYGEPLIKACVEQGIDYCDLTGEPQWIWLMLQRYEAAAKASGARIMHCCGFDSIPSDLGVLKLQQLAMQTYSQPCQQIHYRFKNSKGGISGGTFASMLTALEQIGKDKKQARVLKTPYSLMSEKVDNMPYQTAVKGLEKDRVSGQYLAPFIMASINTKIVHRTNSLLGMPWGKDFLYDEAMQLGAGFKGWRKGIALVSGLLTFGVLASFSFTRSILQRYIVPKPGQGPTMDTVKNGFFNVELYGSTANGGKVTLKVTGQGDPGYGSTCQMISETAILLLQKTPEQTGVGFITPASGLGLDLVDRLQKHAQVTFTQLSVD</sequence>
<accession>A0ABU3R455</accession>
<gene>
    <name evidence="2" type="ORF">RT723_15965</name>
</gene>
<dbReference type="RefSeq" id="WP_315948074.1">
    <property type="nucleotide sequence ID" value="NZ_JAWCUA010000010.1"/>
</dbReference>
<evidence type="ECO:0000313" key="2">
    <source>
        <dbReference type="EMBL" id="MDU0114459.1"/>
    </source>
</evidence>
<reference evidence="2 3" key="1">
    <citation type="submission" date="2023-10" db="EMBL/GenBank/DDBJ databases">
        <title>Psychrosphaera aquimaarina strain SW33 isolated from seawater.</title>
        <authorList>
            <person name="Bayburt H."/>
            <person name="Kim J.M."/>
            <person name="Choi B.J."/>
            <person name="Jeon C.O."/>
        </authorList>
    </citation>
    <scope>NUCLEOTIDE SEQUENCE [LARGE SCALE GENOMIC DNA]</scope>
    <source>
        <strain evidence="2 3">KCTC 52743</strain>
    </source>
</reference>
<dbReference type="EMBL" id="JAWCUA010000010">
    <property type="protein sequence ID" value="MDU0114459.1"/>
    <property type="molecule type" value="Genomic_DNA"/>
</dbReference>
<keyword evidence="3" id="KW-1185">Reference proteome</keyword>
<dbReference type="InterPro" id="IPR005097">
    <property type="entry name" value="Sacchrp_dh_NADP-bd"/>
</dbReference>
<evidence type="ECO:0000259" key="1">
    <source>
        <dbReference type="Pfam" id="PF03435"/>
    </source>
</evidence>
<dbReference type="SUPFAM" id="SSF51735">
    <property type="entry name" value="NAD(P)-binding Rossmann-fold domains"/>
    <property type="match status" value="1"/>
</dbReference>
<comment type="caution">
    <text evidence="2">The sequence shown here is derived from an EMBL/GenBank/DDBJ whole genome shotgun (WGS) entry which is preliminary data.</text>
</comment>
<evidence type="ECO:0000313" key="3">
    <source>
        <dbReference type="Proteomes" id="UP001257914"/>
    </source>
</evidence>
<dbReference type="PANTHER" id="PTHR12286:SF5">
    <property type="entry name" value="SACCHAROPINE DEHYDROGENASE-LIKE OXIDOREDUCTASE"/>
    <property type="match status" value="1"/>
</dbReference>
<proteinExistence type="predicted"/>
<name>A0ABU3R455_9GAMM</name>
<protein>
    <submittedName>
        <fullName evidence="2">Saccharopine dehydrogenase NADP-binding domain-containing protein</fullName>
    </submittedName>
</protein>
<dbReference type="Gene3D" id="3.40.50.720">
    <property type="entry name" value="NAD(P)-binding Rossmann-like Domain"/>
    <property type="match status" value="1"/>
</dbReference>
<dbReference type="Proteomes" id="UP001257914">
    <property type="component" value="Unassembled WGS sequence"/>
</dbReference>
<dbReference type="InterPro" id="IPR051276">
    <property type="entry name" value="Saccharopine_DH-like_oxidrdct"/>
</dbReference>
<dbReference type="InterPro" id="IPR036291">
    <property type="entry name" value="NAD(P)-bd_dom_sf"/>
</dbReference>